<dbReference type="Proteomes" id="UP000814128">
    <property type="component" value="Unassembled WGS sequence"/>
</dbReference>
<evidence type="ECO:0000313" key="2">
    <source>
        <dbReference type="Proteomes" id="UP000814128"/>
    </source>
</evidence>
<feature type="non-terminal residue" evidence="1">
    <location>
        <position position="175"/>
    </location>
</feature>
<name>A0ACB8Q4L6_9AGAM</name>
<reference evidence="1" key="1">
    <citation type="submission" date="2021-02" db="EMBL/GenBank/DDBJ databases">
        <authorList>
            <consortium name="DOE Joint Genome Institute"/>
            <person name="Ahrendt S."/>
            <person name="Looney B.P."/>
            <person name="Miyauchi S."/>
            <person name="Morin E."/>
            <person name="Drula E."/>
            <person name="Courty P.E."/>
            <person name="Chicoki N."/>
            <person name="Fauchery L."/>
            <person name="Kohler A."/>
            <person name="Kuo A."/>
            <person name="Labutti K."/>
            <person name="Pangilinan J."/>
            <person name="Lipzen A."/>
            <person name="Riley R."/>
            <person name="Andreopoulos W."/>
            <person name="He G."/>
            <person name="Johnson J."/>
            <person name="Barry K.W."/>
            <person name="Grigoriev I.V."/>
            <person name="Nagy L."/>
            <person name="Hibbett D."/>
            <person name="Henrissat B."/>
            <person name="Matheny P.B."/>
            <person name="Labbe J."/>
            <person name="Martin F."/>
        </authorList>
    </citation>
    <scope>NUCLEOTIDE SEQUENCE</scope>
    <source>
        <strain evidence="1">EC-137</strain>
    </source>
</reference>
<keyword evidence="2" id="KW-1185">Reference proteome</keyword>
<gene>
    <name evidence="1" type="ORF">K488DRAFT_20944</name>
</gene>
<reference evidence="1" key="2">
    <citation type="journal article" date="2022" name="New Phytol.">
        <title>Evolutionary transition to the ectomycorrhizal habit in the genomes of a hyperdiverse lineage of mushroom-forming fungi.</title>
        <authorList>
            <person name="Looney B."/>
            <person name="Miyauchi S."/>
            <person name="Morin E."/>
            <person name="Drula E."/>
            <person name="Courty P.E."/>
            <person name="Kohler A."/>
            <person name="Kuo A."/>
            <person name="LaButti K."/>
            <person name="Pangilinan J."/>
            <person name="Lipzen A."/>
            <person name="Riley R."/>
            <person name="Andreopoulos W."/>
            <person name="He G."/>
            <person name="Johnson J."/>
            <person name="Nolan M."/>
            <person name="Tritt A."/>
            <person name="Barry K.W."/>
            <person name="Grigoriev I.V."/>
            <person name="Nagy L.G."/>
            <person name="Hibbett D."/>
            <person name="Henrissat B."/>
            <person name="Matheny P.B."/>
            <person name="Labbe J."/>
            <person name="Martin F.M."/>
        </authorList>
    </citation>
    <scope>NUCLEOTIDE SEQUENCE</scope>
    <source>
        <strain evidence="1">EC-137</strain>
    </source>
</reference>
<dbReference type="EMBL" id="MU274327">
    <property type="protein sequence ID" value="KAI0026637.1"/>
    <property type="molecule type" value="Genomic_DNA"/>
</dbReference>
<protein>
    <submittedName>
        <fullName evidence="1">Uncharacterized protein</fullName>
    </submittedName>
</protein>
<organism evidence="1 2">
    <name type="scientific">Vararia minispora EC-137</name>
    <dbReference type="NCBI Taxonomy" id="1314806"/>
    <lineage>
        <taxon>Eukaryota</taxon>
        <taxon>Fungi</taxon>
        <taxon>Dikarya</taxon>
        <taxon>Basidiomycota</taxon>
        <taxon>Agaricomycotina</taxon>
        <taxon>Agaricomycetes</taxon>
        <taxon>Russulales</taxon>
        <taxon>Lachnocladiaceae</taxon>
        <taxon>Vararia</taxon>
    </lineage>
</organism>
<accession>A0ACB8Q4L6</accession>
<evidence type="ECO:0000313" key="1">
    <source>
        <dbReference type="EMBL" id="KAI0026637.1"/>
    </source>
</evidence>
<comment type="caution">
    <text evidence="1">The sequence shown here is derived from an EMBL/GenBank/DDBJ whole genome shotgun (WGS) entry which is preliminary data.</text>
</comment>
<sequence>MALKPGTPTLQHSVTKRWSRPDNIWISSGLVESVTFCDTFPDQRGPVTDHLPIVTLIDIPIERRKRRIRLKIREVSWKYFRKELQILLDALPPVQTIRSQSELDAAADQLILSLQATTDKMVQKTKFLPNQKRWWTDELTELKHTKSRAANEAYKWRGDPHHPSHRRFHKAQKVY</sequence>
<proteinExistence type="predicted"/>